<organism evidence="2 3">
    <name type="scientific">Thalassomonas actiniarum</name>
    <dbReference type="NCBI Taxonomy" id="485447"/>
    <lineage>
        <taxon>Bacteria</taxon>
        <taxon>Pseudomonadati</taxon>
        <taxon>Pseudomonadota</taxon>
        <taxon>Gammaproteobacteria</taxon>
        <taxon>Alteromonadales</taxon>
        <taxon>Colwelliaceae</taxon>
        <taxon>Thalassomonas</taxon>
    </lineage>
</organism>
<name>A0AAF0C642_9GAMM</name>
<accession>A0AAF0C642</accession>
<dbReference type="InterPro" id="IPR025745">
    <property type="entry name" value="Mrr-like_N_dom"/>
</dbReference>
<sequence length="151" mass="17752">MRLGLKHIADGKEYQLSKLINAICDDLGLTQEQRHQKMPSGKQTVVYGRIGWAKTYLAQAELVTLPKRGYCVITARGLEALNCRGISHYYRQYSVRYQKDYFWADVLLLPGFWRFGLTFRYWRHYRVPPAVDPLIHHRNEDDNALMPHKTQ</sequence>
<dbReference type="Proteomes" id="UP000032568">
    <property type="component" value="Chromosome"/>
</dbReference>
<evidence type="ECO:0000313" key="3">
    <source>
        <dbReference type="Proteomes" id="UP000032568"/>
    </source>
</evidence>
<keyword evidence="3" id="KW-1185">Reference proteome</keyword>
<dbReference type="KEGG" id="tact:SG35_013540"/>
<evidence type="ECO:0000259" key="1">
    <source>
        <dbReference type="Pfam" id="PF14338"/>
    </source>
</evidence>
<dbReference type="EMBL" id="CP059735">
    <property type="protein sequence ID" value="WDE01544.1"/>
    <property type="molecule type" value="Genomic_DNA"/>
</dbReference>
<proteinExistence type="predicted"/>
<reference evidence="2 3" key="1">
    <citation type="journal article" date="2015" name="Genome Announc.">
        <title>Draft Genome Sequences of Marine Isolates of Thalassomonas viridans and Thalassomonas actiniarum.</title>
        <authorList>
            <person name="Olonade I."/>
            <person name="van Zyl L.J."/>
            <person name="Trindade M."/>
        </authorList>
    </citation>
    <scope>NUCLEOTIDE SEQUENCE [LARGE SCALE GENOMIC DNA]</scope>
    <source>
        <strain evidence="2 3">A5K-106</strain>
    </source>
</reference>
<protein>
    <submittedName>
        <fullName evidence="2">Winged helix-turn-helix domain-containing protein</fullName>
    </submittedName>
</protein>
<evidence type="ECO:0000313" key="2">
    <source>
        <dbReference type="EMBL" id="WDE01544.1"/>
    </source>
</evidence>
<dbReference type="AlphaFoldDB" id="A0AAF0C642"/>
<dbReference type="Pfam" id="PF14338">
    <property type="entry name" value="Mrr_N"/>
    <property type="match status" value="1"/>
</dbReference>
<gene>
    <name evidence="2" type="ORF">SG35_013540</name>
</gene>
<feature type="domain" description="Restriction system protein Mrr-like N-terminal" evidence="1">
    <location>
        <begin position="5"/>
        <end position="82"/>
    </location>
</feature>
<reference evidence="2 3" key="2">
    <citation type="journal article" date="2022" name="Mar. Drugs">
        <title>Bioassay-Guided Fractionation Leads to the Detection of Cholic Acid Generated by the Rare Thalassomonas sp.</title>
        <authorList>
            <person name="Pheiffer F."/>
            <person name="Schneider Y.K."/>
            <person name="Hansen E.H."/>
            <person name="Andersen J.H."/>
            <person name="Isaksson J."/>
            <person name="Busche T."/>
            <person name="R C."/>
            <person name="Kalinowski J."/>
            <person name="Zyl L.V."/>
            <person name="Trindade M."/>
        </authorList>
    </citation>
    <scope>NUCLEOTIDE SEQUENCE [LARGE SCALE GENOMIC DNA]</scope>
    <source>
        <strain evidence="2 3">A5K-106</strain>
    </source>
</reference>